<keyword evidence="8" id="KW-1185">Reference proteome</keyword>
<dbReference type="GO" id="GO:0015192">
    <property type="term" value="F:L-phenylalanine transmembrane transporter activity"/>
    <property type="evidence" value="ECO:0007669"/>
    <property type="project" value="TreeGrafter"/>
</dbReference>
<feature type="domain" description="ABC transporter" evidence="4">
    <location>
        <begin position="6"/>
        <end position="254"/>
    </location>
</feature>
<dbReference type="InterPro" id="IPR003593">
    <property type="entry name" value="AAA+_ATPase"/>
</dbReference>
<evidence type="ECO:0000313" key="5">
    <source>
        <dbReference type="EMBL" id="SCL73480.1"/>
    </source>
</evidence>
<dbReference type="Proteomes" id="UP000199343">
    <property type="component" value="Unassembled WGS sequence"/>
</dbReference>
<dbReference type="STRING" id="47871.GA0070608_5765"/>
<reference evidence="5 7" key="1">
    <citation type="submission" date="2016-06" db="EMBL/GenBank/DDBJ databases">
        <authorList>
            <person name="Kjaerup R.B."/>
            <person name="Dalgaard T.S."/>
            <person name="Juul-Madsen H.R."/>
        </authorList>
    </citation>
    <scope>NUCLEOTIDE SEQUENCE [LARGE SCALE GENOMIC DNA]</scope>
    <source>
        <strain evidence="5 7">DSM 43363</strain>
    </source>
</reference>
<organism evidence="5 7">
    <name type="scientific">Micromonospora peucetia</name>
    <dbReference type="NCBI Taxonomy" id="47871"/>
    <lineage>
        <taxon>Bacteria</taxon>
        <taxon>Bacillati</taxon>
        <taxon>Actinomycetota</taxon>
        <taxon>Actinomycetes</taxon>
        <taxon>Micromonosporales</taxon>
        <taxon>Micromonosporaceae</taxon>
        <taxon>Micromonospora</taxon>
    </lineage>
</organism>
<dbReference type="PANTHER" id="PTHR45772:SF7">
    <property type="entry name" value="AMINO ACID ABC TRANSPORTER ATP-BINDING PROTEIN"/>
    <property type="match status" value="1"/>
</dbReference>
<dbReference type="PROSITE" id="PS50893">
    <property type="entry name" value="ABC_TRANSPORTER_2"/>
    <property type="match status" value="1"/>
</dbReference>
<dbReference type="GO" id="GO:0005886">
    <property type="term" value="C:plasma membrane"/>
    <property type="evidence" value="ECO:0007669"/>
    <property type="project" value="TreeGrafter"/>
</dbReference>
<proteinExistence type="predicted"/>
<dbReference type="InterPro" id="IPR051120">
    <property type="entry name" value="ABC_AA/LPS_Transport"/>
</dbReference>
<evidence type="ECO:0000313" key="7">
    <source>
        <dbReference type="Proteomes" id="UP000199343"/>
    </source>
</evidence>
<evidence type="ECO:0000256" key="2">
    <source>
        <dbReference type="ARBA" id="ARBA00022741"/>
    </source>
</evidence>
<sequence length="259" mass="26304">MNADILSCQELTKSYGGVKAVTGASFTVGAGEIVGLVGPNGAGKSTMVDLIGGEQQPDSGQVLAGGVPLAGSPSRRARRAGLARTYQYPQVAGALTARENIIVGGLARGLSSGLGLLAAAARGVVAPAGRALREEAGQIAARLGLHRIDRLAADLTLGELRLLEVARALLQHPRIALLDEPFAGLASDGIAGLSESIRTVAAGGTAVLLVDHNVDIVASMADRMVLMAGGTVVFDGAPRDCLASTEMQAVYFGTGQVDR</sequence>
<dbReference type="PANTHER" id="PTHR45772">
    <property type="entry name" value="CONSERVED COMPONENT OF ABC TRANSPORTER FOR NATURAL AMINO ACIDS-RELATED"/>
    <property type="match status" value="1"/>
</dbReference>
<keyword evidence="2" id="KW-0547">Nucleotide-binding</keyword>
<dbReference type="InterPro" id="IPR027417">
    <property type="entry name" value="P-loop_NTPase"/>
</dbReference>
<evidence type="ECO:0000313" key="8">
    <source>
        <dbReference type="Proteomes" id="UP001334804"/>
    </source>
</evidence>
<accession>A0A1C6W5K8</accession>
<keyword evidence="3 5" id="KW-0067">ATP-binding</keyword>
<dbReference type="InterPro" id="IPR003439">
    <property type="entry name" value="ABC_transporter-like_ATP-bd"/>
</dbReference>
<dbReference type="GO" id="GO:0015188">
    <property type="term" value="F:L-isoleucine transmembrane transporter activity"/>
    <property type="evidence" value="ECO:0007669"/>
    <property type="project" value="TreeGrafter"/>
</dbReference>
<dbReference type="GO" id="GO:0005524">
    <property type="term" value="F:ATP binding"/>
    <property type="evidence" value="ECO:0007669"/>
    <property type="project" value="UniProtKB-KW"/>
</dbReference>
<dbReference type="Proteomes" id="UP001334804">
    <property type="component" value="Chromosome"/>
</dbReference>
<dbReference type="GO" id="GO:0005304">
    <property type="term" value="F:L-valine transmembrane transporter activity"/>
    <property type="evidence" value="ECO:0007669"/>
    <property type="project" value="TreeGrafter"/>
</dbReference>
<dbReference type="EMBL" id="CP109071">
    <property type="protein sequence ID" value="WSA32612.1"/>
    <property type="molecule type" value="Genomic_DNA"/>
</dbReference>
<dbReference type="SUPFAM" id="SSF52540">
    <property type="entry name" value="P-loop containing nucleoside triphosphate hydrolases"/>
    <property type="match status" value="1"/>
</dbReference>
<dbReference type="RefSeq" id="WP_091632124.1">
    <property type="nucleotide sequence ID" value="NZ_CP109071.1"/>
</dbReference>
<dbReference type="OrthoDB" id="9805514at2"/>
<evidence type="ECO:0000313" key="6">
    <source>
        <dbReference type="EMBL" id="WSA32612.1"/>
    </source>
</evidence>
<evidence type="ECO:0000256" key="3">
    <source>
        <dbReference type="ARBA" id="ARBA00022840"/>
    </source>
</evidence>
<gene>
    <name evidence="5" type="ORF">GA0070608_5765</name>
    <name evidence="6" type="ORF">OIE14_00470</name>
</gene>
<protein>
    <submittedName>
        <fullName evidence="6">ATP-binding cassette domain-containing protein</fullName>
    </submittedName>
    <submittedName>
        <fullName evidence="5">Branched-chain amino acid transport system ATP-binding protein</fullName>
    </submittedName>
</protein>
<dbReference type="AlphaFoldDB" id="A0A1C6W5K8"/>
<keyword evidence="1" id="KW-0813">Transport</keyword>
<dbReference type="EMBL" id="FMIC01000002">
    <property type="protein sequence ID" value="SCL73480.1"/>
    <property type="molecule type" value="Genomic_DNA"/>
</dbReference>
<dbReference type="GO" id="GO:1903805">
    <property type="term" value="P:L-valine import across plasma membrane"/>
    <property type="evidence" value="ECO:0007669"/>
    <property type="project" value="TreeGrafter"/>
</dbReference>
<name>A0A1C6W5K8_9ACTN</name>
<dbReference type="SMART" id="SM00382">
    <property type="entry name" value="AAA"/>
    <property type="match status" value="1"/>
</dbReference>
<dbReference type="GO" id="GO:0016887">
    <property type="term" value="F:ATP hydrolysis activity"/>
    <property type="evidence" value="ECO:0007669"/>
    <property type="project" value="InterPro"/>
</dbReference>
<dbReference type="Pfam" id="PF00005">
    <property type="entry name" value="ABC_tran"/>
    <property type="match status" value="1"/>
</dbReference>
<dbReference type="Gene3D" id="3.40.50.300">
    <property type="entry name" value="P-loop containing nucleotide triphosphate hydrolases"/>
    <property type="match status" value="1"/>
</dbReference>
<reference evidence="6 8" key="2">
    <citation type="submission" date="2022-10" db="EMBL/GenBank/DDBJ databases">
        <title>The complete genomes of actinobacterial strains from the NBC collection.</title>
        <authorList>
            <person name="Joergensen T.S."/>
            <person name="Alvarez Arevalo M."/>
            <person name="Sterndorff E.B."/>
            <person name="Faurdal D."/>
            <person name="Vuksanovic O."/>
            <person name="Mourched A.-S."/>
            <person name="Charusanti P."/>
            <person name="Shaw S."/>
            <person name="Blin K."/>
            <person name="Weber T."/>
        </authorList>
    </citation>
    <scope>NUCLEOTIDE SEQUENCE [LARGE SCALE GENOMIC DNA]</scope>
    <source>
        <strain evidence="6 8">NBC 01809</strain>
    </source>
</reference>
<evidence type="ECO:0000259" key="4">
    <source>
        <dbReference type="PROSITE" id="PS50893"/>
    </source>
</evidence>
<dbReference type="GO" id="GO:0042941">
    <property type="term" value="P:D-alanine transmembrane transport"/>
    <property type="evidence" value="ECO:0007669"/>
    <property type="project" value="TreeGrafter"/>
</dbReference>
<dbReference type="GO" id="GO:1903806">
    <property type="term" value="P:L-isoleucine import across plasma membrane"/>
    <property type="evidence" value="ECO:0007669"/>
    <property type="project" value="TreeGrafter"/>
</dbReference>
<evidence type="ECO:0000256" key="1">
    <source>
        <dbReference type="ARBA" id="ARBA00022448"/>
    </source>
</evidence>
<dbReference type="GO" id="GO:0015808">
    <property type="term" value="P:L-alanine transport"/>
    <property type="evidence" value="ECO:0007669"/>
    <property type="project" value="TreeGrafter"/>
</dbReference>